<sequence length="52" mass="5802">MDDRADTLSAIAQAINDALTVDGSRRCRRPALRIEWLGVQIESYGERRRAGA</sequence>
<reference evidence="1" key="1">
    <citation type="submission" date="2009-05" db="EMBL/GenBank/DDBJ databases">
        <authorList>
            <person name="Harkins D.M."/>
            <person name="DeShazer D."/>
            <person name="Woods D.E."/>
            <person name="Brinkac L.M."/>
            <person name="Brown K.A."/>
            <person name="Hung G.C."/>
            <person name="Tuanyok A."/>
            <person name="Zhang B."/>
            <person name="Nierman W.C."/>
        </authorList>
    </citation>
    <scope>NUCLEOTIDE SEQUENCE [LARGE SCALE GENOMIC DNA]</scope>
    <source>
        <strain evidence="1">1710a</strain>
    </source>
</reference>
<proteinExistence type="predicted"/>
<gene>
    <name evidence="1" type="ORF">BURPS1710A_2525</name>
</gene>
<dbReference type="AlphaFoldDB" id="A0A0E1VZZ1"/>
<dbReference type="EMBL" id="CM000832">
    <property type="protein sequence ID" value="EET06443.1"/>
    <property type="molecule type" value="Genomic_DNA"/>
</dbReference>
<dbReference type="HOGENOM" id="CLU_3077646_0_0_4"/>
<organism evidence="1">
    <name type="scientific">Burkholderia pseudomallei 1710a</name>
    <dbReference type="NCBI Taxonomy" id="320371"/>
    <lineage>
        <taxon>Bacteria</taxon>
        <taxon>Pseudomonadati</taxon>
        <taxon>Pseudomonadota</taxon>
        <taxon>Betaproteobacteria</taxon>
        <taxon>Burkholderiales</taxon>
        <taxon>Burkholderiaceae</taxon>
        <taxon>Burkholderia</taxon>
        <taxon>pseudomallei group</taxon>
    </lineage>
</organism>
<evidence type="ECO:0000313" key="1">
    <source>
        <dbReference type="EMBL" id="EET06443.1"/>
    </source>
</evidence>
<name>A0A0E1VZZ1_BURPE</name>
<dbReference type="Proteomes" id="UP000001812">
    <property type="component" value="Chromosome I"/>
</dbReference>
<accession>A0A0E1VZZ1</accession>
<protein>
    <submittedName>
        <fullName evidence="1">Uncharacterized protein</fullName>
    </submittedName>
</protein>